<dbReference type="PIRSF" id="PIRSF000463">
    <property type="entry name" value="GlgB"/>
    <property type="match status" value="1"/>
</dbReference>
<dbReference type="GO" id="GO:0005978">
    <property type="term" value="P:glycogen biosynthetic process"/>
    <property type="evidence" value="ECO:0007669"/>
    <property type="project" value="UniProtKB-UniRule"/>
</dbReference>
<keyword evidence="6" id="KW-0321">Glycogen metabolism</keyword>
<dbReference type="CDD" id="cd11322">
    <property type="entry name" value="AmyAc_Glg_BE"/>
    <property type="match status" value="1"/>
</dbReference>
<name>A0A412PCX0_9FIRM</name>
<sequence>MNLERIIEEFHQGHSLNAYEVFGAHFVDGGVRFTVYAPHAENVWVVGSFTNWDENQILMERMNFQGVWTITVPSLNEWEVYKYKIQTRTGSILYKADPFAFYSETRPNTASKLVDLSKLSWTDEKWLNNRSLNFDKPMNIYELYVGGWKRNGEHPYSYDMLADELIPYIKENGYTHIELMPLSEYPFDGSWGYQVSGYYSLTSRYGNPQEFNRFVNRCHAAGIGIIIDMVPVHFVKDDFGLRYFDGEALYEYPNEYDANSEWGTLNFNLWNEEVRSFLMSSAAFWVNMYHMDGIRIDAVSNLIYWAGNRDRGTNDGAIYFVKRLNYYMHKEFPTVMMIAEDSSDFPNVTAPTEKDGLGFDYKWDLGWMNDTLKYYGTDPIYRYYDHHKLTFSMAYFYSEKFLMPFSHDENVHGKHTVIDRMWGDYDAKFAQAKNLYAYMYAHPGKKLNFMGNELGSFREFDETREIDWELLQYPKHYSFNLFIKKLNELYLSHACLYEADYSYDGFKWIDADNNVQSVYSFYRSSKDEYLVCVLNLSNTTYENFELEMPQSGYYKEILNSDNQIYGGNGMVHPRAIRTSKKTGKNLLKMNLAPFTAIWFVAKKNRGKK</sequence>
<dbReference type="GO" id="GO:0003844">
    <property type="term" value="F:1,4-alpha-glucan branching enzyme activity"/>
    <property type="evidence" value="ECO:0007669"/>
    <property type="project" value="UniProtKB-UniRule"/>
</dbReference>
<feature type="domain" description="Glycosyl hydrolase family 13 catalytic" evidence="13">
    <location>
        <begin position="142"/>
        <end position="490"/>
    </location>
</feature>
<evidence type="ECO:0000259" key="13">
    <source>
        <dbReference type="SMART" id="SM00642"/>
    </source>
</evidence>
<dbReference type="InterPro" id="IPR006047">
    <property type="entry name" value="GH13_cat_dom"/>
</dbReference>
<dbReference type="InterPro" id="IPR004193">
    <property type="entry name" value="Glyco_hydro_13_N"/>
</dbReference>
<evidence type="ECO:0000256" key="4">
    <source>
        <dbReference type="ARBA" id="ARBA00009000"/>
    </source>
</evidence>
<comment type="caution">
    <text evidence="14">The sequence shown here is derived from an EMBL/GenBank/DDBJ whole genome shotgun (WGS) entry which is preliminary data.</text>
</comment>
<dbReference type="AlphaFoldDB" id="A0A412PCX0"/>
<evidence type="ECO:0000256" key="10">
    <source>
        <dbReference type="ARBA" id="ARBA00023277"/>
    </source>
</evidence>
<dbReference type="GO" id="GO:0043169">
    <property type="term" value="F:cation binding"/>
    <property type="evidence" value="ECO:0007669"/>
    <property type="project" value="InterPro"/>
</dbReference>
<dbReference type="EC" id="2.4.1.18" evidence="5 11"/>
<dbReference type="Pfam" id="PF02922">
    <property type="entry name" value="CBM_48"/>
    <property type="match status" value="1"/>
</dbReference>
<comment type="catalytic activity">
    <reaction evidence="1">
        <text>Transfers a segment of a (1-&gt;4)-alpha-D-glucan chain to a primary hydroxy group in a similar glucan chain.</text>
        <dbReference type="EC" id="2.4.1.18"/>
    </reaction>
</comment>
<dbReference type="InterPro" id="IPR014756">
    <property type="entry name" value="Ig_E-set"/>
</dbReference>
<dbReference type="CDD" id="cd02855">
    <property type="entry name" value="E_set_GBE_prok_N"/>
    <property type="match status" value="1"/>
</dbReference>
<dbReference type="UniPathway" id="UPA00164"/>
<dbReference type="Pfam" id="PF02806">
    <property type="entry name" value="Alpha-amylase_C"/>
    <property type="match status" value="1"/>
</dbReference>
<dbReference type="InterPro" id="IPR037439">
    <property type="entry name" value="Branching_enzy"/>
</dbReference>
<dbReference type="PANTHER" id="PTHR43651:SF3">
    <property type="entry name" value="1,4-ALPHA-GLUCAN-BRANCHING ENZYME"/>
    <property type="match status" value="1"/>
</dbReference>
<dbReference type="InterPro" id="IPR006048">
    <property type="entry name" value="A-amylase/branching_C"/>
</dbReference>
<evidence type="ECO:0000256" key="7">
    <source>
        <dbReference type="ARBA" id="ARBA00022676"/>
    </source>
</evidence>
<evidence type="ECO:0000256" key="6">
    <source>
        <dbReference type="ARBA" id="ARBA00022600"/>
    </source>
</evidence>
<keyword evidence="7" id="KW-0328">Glycosyltransferase</keyword>
<evidence type="ECO:0000256" key="3">
    <source>
        <dbReference type="ARBA" id="ARBA00004964"/>
    </source>
</evidence>
<evidence type="ECO:0000313" key="14">
    <source>
        <dbReference type="EMBL" id="RGT55026.1"/>
    </source>
</evidence>
<evidence type="ECO:0000256" key="1">
    <source>
        <dbReference type="ARBA" id="ARBA00000826"/>
    </source>
</evidence>
<dbReference type="Gene3D" id="2.60.40.10">
    <property type="entry name" value="Immunoglobulins"/>
    <property type="match status" value="1"/>
</dbReference>
<dbReference type="InterPro" id="IPR013783">
    <property type="entry name" value="Ig-like_fold"/>
</dbReference>
<reference evidence="14 15" key="1">
    <citation type="submission" date="2018-08" db="EMBL/GenBank/DDBJ databases">
        <title>A genome reference for cultivated species of the human gut microbiota.</title>
        <authorList>
            <person name="Zou Y."/>
            <person name="Xue W."/>
            <person name="Luo G."/>
        </authorList>
    </citation>
    <scope>NUCLEOTIDE SEQUENCE [LARGE SCALE GENOMIC DNA]</scope>
    <source>
        <strain evidence="14 15">AF18-46</strain>
    </source>
</reference>
<comment type="function">
    <text evidence="2">Catalyzes the formation of the alpha-1,6-glucosidic linkages in glycogen by scission of a 1,4-alpha-linked oligosaccharide from growing alpha-1,4-glucan chains and the subsequent attachment of the oligosaccharide to the alpha-1,6 position.</text>
</comment>
<keyword evidence="9" id="KW-0320">Glycogen biosynthesis</keyword>
<dbReference type="NCBIfam" id="NF008967">
    <property type="entry name" value="PRK12313.1"/>
    <property type="match status" value="1"/>
</dbReference>
<dbReference type="Gene3D" id="2.60.40.1180">
    <property type="entry name" value="Golgi alpha-mannosidase II"/>
    <property type="match status" value="1"/>
</dbReference>
<comment type="pathway">
    <text evidence="3">Glycan biosynthesis; glycogen biosynthesis.</text>
</comment>
<evidence type="ECO:0000256" key="8">
    <source>
        <dbReference type="ARBA" id="ARBA00022679"/>
    </source>
</evidence>
<dbReference type="InterPro" id="IPR044143">
    <property type="entry name" value="GlgB_N_E_set_prok"/>
</dbReference>
<feature type="active site" description="Proton donor" evidence="12">
    <location>
        <position position="340"/>
    </location>
</feature>
<dbReference type="Proteomes" id="UP000284731">
    <property type="component" value="Unassembled WGS sequence"/>
</dbReference>
<feature type="active site" description="Nucleophile" evidence="12">
    <location>
        <position position="297"/>
    </location>
</feature>
<proteinExistence type="inferred from homology"/>
<evidence type="ECO:0000256" key="11">
    <source>
        <dbReference type="NCBIfam" id="TIGR01515"/>
    </source>
</evidence>
<evidence type="ECO:0000313" key="15">
    <source>
        <dbReference type="Proteomes" id="UP000284731"/>
    </source>
</evidence>
<dbReference type="PANTHER" id="PTHR43651">
    <property type="entry name" value="1,4-ALPHA-GLUCAN-BRANCHING ENZYME"/>
    <property type="match status" value="1"/>
</dbReference>
<dbReference type="InterPro" id="IPR013780">
    <property type="entry name" value="Glyco_hydro_b"/>
</dbReference>
<dbReference type="SUPFAM" id="SSF81296">
    <property type="entry name" value="E set domains"/>
    <property type="match status" value="1"/>
</dbReference>
<evidence type="ECO:0000256" key="5">
    <source>
        <dbReference type="ARBA" id="ARBA00012541"/>
    </source>
</evidence>
<dbReference type="SUPFAM" id="SSF51011">
    <property type="entry name" value="Glycosyl hydrolase domain"/>
    <property type="match status" value="1"/>
</dbReference>
<dbReference type="SUPFAM" id="SSF51445">
    <property type="entry name" value="(Trans)glycosidases"/>
    <property type="match status" value="1"/>
</dbReference>
<dbReference type="NCBIfam" id="TIGR01515">
    <property type="entry name" value="branching_enzym"/>
    <property type="match status" value="1"/>
</dbReference>
<evidence type="ECO:0000256" key="12">
    <source>
        <dbReference type="PIRSR" id="PIRSR000463-1"/>
    </source>
</evidence>
<dbReference type="Gene3D" id="3.20.20.80">
    <property type="entry name" value="Glycosidases"/>
    <property type="match status" value="1"/>
</dbReference>
<evidence type="ECO:0000256" key="9">
    <source>
        <dbReference type="ARBA" id="ARBA00023056"/>
    </source>
</evidence>
<keyword evidence="8" id="KW-0808">Transferase</keyword>
<dbReference type="InterPro" id="IPR017853">
    <property type="entry name" value="GH"/>
</dbReference>
<dbReference type="GO" id="GO:0004553">
    <property type="term" value="F:hydrolase activity, hydrolyzing O-glycosyl compounds"/>
    <property type="evidence" value="ECO:0007669"/>
    <property type="project" value="InterPro"/>
</dbReference>
<evidence type="ECO:0000256" key="2">
    <source>
        <dbReference type="ARBA" id="ARBA00002953"/>
    </source>
</evidence>
<dbReference type="SMART" id="SM00642">
    <property type="entry name" value="Aamy"/>
    <property type="match status" value="1"/>
</dbReference>
<organism evidence="14 15">
    <name type="scientific">Solobacterium moorei</name>
    <dbReference type="NCBI Taxonomy" id="102148"/>
    <lineage>
        <taxon>Bacteria</taxon>
        <taxon>Bacillati</taxon>
        <taxon>Bacillota</taxon>
        <taxon>Erysipelotrichia</taxon>
        <taxon>Erysipelotrichales</taxon>
        <taxon>Erysipelotrichaceae</taxon>
        <taxon>Solobacterium</taxon>
    </lineage>
</organism>
<accession>A0A412PCX0</accession>
<keyword evidence="10" id="KW-0119">Carbohydrate metabolism</keyword>
<dbReference type="Pfam" id="PF00128">
    <property type="entry name" value="Alpha-amylase"/>
    <property type="match status" value="1"/>
</dbReference>
<gene>
    <name evidence="14" type="ORF">DWX20_07620</name>
</gene>
<comment type="similarity">
    <text evidence="4">Belongs to the glycosyl hydrolase 13 family. GlgB subfamily.</text>
</comment>
<dbReference type="RefSeq" id="WP_118765068.1">
    <property type="nucleotide sequence ID" value="NZ_CABJCF010000003.1"/>
</dbReference>
<dbReference type="EMBL" id="QRWX01000003">
    <property type="protein sequence ID" value="RGT55026.1"/>
    <property type="molecule type" value="Genomic_DNA"/>
</dbReference>
<dbReference type="GO" id="GO:0005829">
    <property type="term" value="C:cytosol"/>
    <property type="evidence" value="ECO:0007669"/>
    <property type="project" value="TreeGrafter"/>
</dbReference>
<protein>
    <recommendedName>
        <fullName evidence="5 11">1,4-alpha-glucan branching enzyme</fullName>
        <ecNumber evidence="5 11">2.4.1.18</ecNumber>
    </recommendedName>
</protein>
<dbReference type="InterPro" id="IPR006407">
    <property type="entry name" value="GlgB"/>
</dbReference>